<reference evidence="1 2" key="1">
    <citation type="submission" date="2021-01" db="EMBL/GenBank/DDBJ databases">
        <title>WGS of actinomycetes isolated from Thailand.</title>
        <authorList>
            <person name="Thawai C."/>
        </authorList>
    </citation>
    <scope>NUCLEOTIDE SEQUENCE [LARGE SCALE GENOMIC DNA]</scope>
    <source>
        <strain evidence="1 2">CA3R110</strain>
    </source>
</reference>
<dbReference type="Proteomes" id="UP000621510">
    <property type="component" value="Unassembled WGS sequence"/>
</dbReference>
<name>A0ABS1Q3G4_9ACTN</name>
<sequence>MTRRRRRSTAERTGLLAFRAARMSLMLCVVPALLAFAVHLCFASTLAP</sequence>
<keyword evidence="2" id="KW-1185">Reference proteome</keyword>
<dbReference type="EMBL" id="JAERRG010000029">
    <property type="protein sequence ID" value="MBL1119206.1"/>
    <property type="molecule type" value="Genomic_DNA"/>
</dbReference>
<accession>A0ABS1Q3G4</accession>
<protein>
    <submittedName>
        <fullName evidence="1">Uncharacterized protein</fullName>
    </submittedName>
</protein>
<gene>
    <name evidence="1" type="ORF">JK364_43635</name>
</gene>
<organism evidence="1 2">
    <name type="scientific">Streptomyces endocoffeicus</name>
    <dbReference type="NCBI Taxonomy" id="2898945"/>
    <lineage>
        <taxon>Bacteria</taxon>
        <taxon>Bacillati</taxon>
        <taxon>Actinomycetota</taxon>
        <taxon>Actinomycetes</taxon>
        <taxon>Kitasatosporales</taxon>
        <taxon>Streptomycetaceae</taxon>
        <taxon>Streptomyces</taxon>
    </lineage>
</organism>
<comment type="caution">
    <text evidence="1">The sequence shown here is derived from an EMBL/GenBank/DDBJ whole genome shotgun (WGS) entry which is preliminary data.</text>
</comment>
<evidence type="ECO:0000313" key="1">
    <source>
        <dbReference type="EMBL" id="MBL1119206.1"/>
    </source>
</evidence>
<dbReference type="RefSeq" id="WP_201857000.1">
    <property type="nucleotide sequence ID" value="NZ_JAERRG010000029.1"/>
</dbReference>
<proteinExistence type="predicted"/>
<evidence type="ECO:0000313" key="2">
    <source>
        <dbReference type="Proteomes" id="UP000621510"/>
    </source>
</evidence>